<feature type="domain" description="DUF7708" evidence="3">
    <location>
        <begin position="76"/>
        <end position="220"/>
    </location>
</feature>
<feature type="domain" description="Nephrocystin 3-like N-terminal" evidence="4">
    <location>
        <begin position="301"/>
        <end position="476"/>
    </location>
</feature>
<dbReference type="PANTHER" id="PTHR10039">
    <property type="entry name" value="AMELOGENIN"/>
    <property type="match status" value="1"/>
</dbReference>
<evidence type="ECO:0000259" key="4">
    <source>
        <dbReference type="Pfam" id="PF24883"/>
    </source>
</evidence>
<keyword evidence="6" id="KW-1185">Reference proteome</keyword>
<gene>
    <name evidence="5" type="ORF">C8Q69DRAFT_448048</name>
</gene>
<dbReference type="PANTHER" id="PTHR10039:SF15">
    <property type="entry name" value="NACHT DOMAIN-CONTAINING PROTEIN"/>
    <property type="match status" value="1"/>
</dbReference>
<accession>A0A443HJL3</accession>
<dbReference type="Proteomes" id="UP000283841">
    <property type="component" value="Unassembled WGS sequence"/>
</dbReference>
<dbReference type="GeneID" id="39598541"/>
<dbReference type="InterPro" id="IPR027417">
    <property type="entry name" value="P-loop_NTPase"/>
</dbReference>
<comment type="caution">
    <text evidence="5">The sequence shown here is derived from an EMBL/GenBank/DDBJ whole genome shotgun (WGS) entry which is preliminary data.</text>
</comment>
<evidence type="ECO:0000313" key="5">
    <source>
        <dbReference type="EMBL" id="RWQ91965.1"/>
    </source>
</evidence>
<feature type="compositionally biased region" description="Low complexity" evidence="2">
    <location>
        <begin position="1190"/>
        <end position="1203"/>
    </location>
</feature>
<dbReference type="VEuPathDB" id="FungiDB:C8Q69DRAFT_448048"/>
<evidence type="ECO:0000256" key="2">
    <source>
        <dbReference type="SAM" id="MobiDB-lite"/>
    </source>
</evidence>
<dbReference type="Pfam" id="PF24883">
    <property type="entry name" value="NPHP3_N"/>
    <property type="match status" value="1"/>
</dbReference>
<proteinExistence type="predicted"/>
<keyword evidence="1" id="KW-0677">Repeat</keyword>
<evidence type="ECO:0000256" key="1">
    <source>
        <dbReference type="ARBA" id="ARBA00022737"/>
    </source>
</evidence>
<dbReference type="RefSeq" id="XP_028481610.1">
    <property type="nucleotide sequence ID" value="XM_028629264.1"/>
</dbReference>
<reference evidence="5 6" key="1">
    <citation type="journal article" date="2018" name="Front. Microbiol.">
        <title>Genomic and genetic insights into a cosmopolitan fungus, Paecilomyces variotii (Eurotiales).</title>
        <authorList>
            <person name="Urquhart A.S."/>
            <person name="Mondo S.J."/>
            <person name="Makela M.R."/>
            <person name="Hane J.K."/>
            <person name="Wiebenga A."/>
            <person name="He G."/>
            <person name="Mihaltcheva S."/>
            <person name="Pangilinan J."/>
            <person name="Lipzen A."/>
            <person name="Barry K."/>
            <person name="de Vries R.P."/>
            <person name="Grigoriev I.V."/>
            <person name="Idnurm A."/>
        </authorList>
    </citation>
    <scope>NUCLEOTIDE SEQUENCE [LARGE SCALE GENOMIC DNA]</scope>
    <source>
        <strain evidence="5 6">CBS 101075</strain>
    </source>
</reference>
<evidence type="ECO:0000313" key="6">
    <source>
        <dbReference type="Proteomes" id="UP000283841"/>
    </source>
</evidence>
<sequence length="1370" mass="156317">MDTDTDTDTKRPPDKHMLEIFQDAFSLFVGSLSDDEWKDLQIYQSAEAMTIAIKNQVNEESNHYRKRKLGKCMEAIREFGQNLKPYFAVVDIFVQTNPQYAGLVWGALRLLFQISSNYIEYLEKLSSMFQSMCIMLEVYEEHYKIFRENVKDPDKTVTIRLRKALANIYVDIIQLCYRAIRLFTSKKHARLRFRRSFIGRLMWRPFDLDFEGLKQRLEQSKTLFEYEATRSTQEVALRFIKEYDDWMEKLERQKADPEEALKDKKKEIEQLDTRVQELGQWIDAPLWKDLYEEASMFREPGTCDWILEDPLYKNWRLHKHSEKPILSIQADSTGVGKPGFGKTTICPVVIDNLVKQQASSQPLPHNVVAYYFFNRPIGQDTAGLAFRSILVQLLQSLRHETIAVDIASTLCDRKVIGQRRATDNKVVAVLCLLFKRFPSSIVIDAVDECSDPNNFLNRICDLTHRFESTSFVIFSRPTIEIPESWEGKFDILNLRGEHNAGDLTLFVKCKVEELMAKTLLPTACSDVYVEKIVPRANGMFLWVKLLIKFLQLRRLTVNQRLDAIENLNRLEGLDAIYAEISRNLSDGAATEWDINIIKGFRWILGARRPIHVEELLEAIIVPFDRPRTIGDIIPDFEKSFGSIFGGLLELTTTKMVQFIHMSAYEFFAPTERAGMSNQPVTKFQSDKVEIHMTIGLTALAYLVHTVPAEPLSGDRNVIPDASLTRVKFPLLPYVAQYWSQHIVEAITQCTRALDIYRDGHDHLIRLLLEFVYSKPRVTMWLEASWLFRNPPVVCPLPDNTFNATGNYDSRLSEVIKETSRFSEDVKILNSSWSYILEKEPNEVWGDSIRAFSESKYLQTADSRVVFVAHPEDTDARSILLQTQVSGDSMRIATVRLIPPDSLLKGPRQRGGPQDIVDWQMRYDLWTVDGEKRLCSLVWEVDPAALDILFKGAANKQPVISQSTRFRFPISISNNLRRVAALNLIIDIDEISEQSGPNFDRPRIQCETLDIFNRTPPYRRTILDDSVQLKTWDQEPVVVVFRRASGIFPSDSVISLMRDSFSSIAEERMEAPTRDTHALRHKAVVFHPTSPLIAFCAFGPLGQHLPRKPQTYVWDFSNYNDRGFLACPPVVGLRIVYEGTLDLMTFTPDADYVCGKDFHTGRPVIVKVGDCAVPGSINFHDQKQRQGYGSGPIQGPDTDTTGTQTDLQIQTQQKTTENLLQYLSNREVSRESPIQVGSLALTHSGDGVGYISQLSNLEHEGAVVLETLGTDGRLQSQTLTRLPNELRSISLPTLLNSPGSEQSEYVRILLNKAVQDRYSLNDIAGRSGMLLPVMLERSRESIPTYTATNQQAILGAGDRDLFAKRTNNRSS</sequence>
<dbReference type="EMBL" id="RCNU01000015">
    <property type="protein sequence ID" value="RWQ91965.1"/>
    <property type="molecule type" value="Genomic_DNA"/>
</dbReference>
<evidence type="ECO:0008006" key="7">
    <source>
        <dbReference type="Google" id="ProtNLM"/>
    </source>
</evidence>
<organism evidence="5 6">
    <name type="scientific">Byssochlamys spectabilis</name>
    <name type="common">Paecilomyces variotii</name>
    <dbReference type="NCBI Taxonomy" id="264951"/>
    <lineage>
        <taxon>Eukaryota</taxon>
        <taxon>Fungi</taxon>
        <taxon>Dikarya</taxon>
        <taxon>Ascomycota</taxon>
        <taxon>Pezizomycotina</taxon>
        <taxon>Eurotiomycetes</taxon>
        <taxon>Eurotiomycetidae</taxon>
        <taxon>Eurotiales</taxon>
        <taxon>Thermoascaceae</taxon>
        <taxon>Paecilomyces</taxon>
    </lineage>
</organism>
<evidence type="ECO:0000259" key="3">
    <source>
        <dbReference type="Pfam" id="PF24809"/>
    </source>
</evidence>
<feature type="region of interest" description="Disordered" evidence="2">
    <location>
        <begin position="1181"/>
        <end position="1203"/>
    </location>
</feature>
<dbReference type="InterPro" id="IPR056125">
    <property type="entry name" value="DUF7708"/>
</dbReference>
<dbReference type="InterPro" id="IPR056884">
    <property type="entry name" value="NPHP3-like_N"/>
</dbReference>
<protein>
    <recommendedName>
        <fullName evidence="7">NACHT domain-containing protein</fullName>
    </recommendedName>
</protein>
<dbReference type="Gene3D" id="3.40.50.300">
    <property type="entry name" value="P-loop containing nucleotide triphosphate hydrolases"/>
    <property type="match status" value="1"/>
</dbReference>
<name>A0A443HJL3_BYSSP</name>
<dbReference type="Pfam" id="PF24809">
    <property type="entry name" value="DUF7708"/>
    <property type="match status" value="1"/>
</dbReference>